<sequence length="93" mass="9773">MSRESLTSLSLTASFAITSDTSISIHSEKLFVSPTTNPAYGEDEGDGDSSGGGIGGLPGGPSPVRPDATGIYTIPIIFFLFLMYTIVRFCTPH</sequence>
<feature type="region of interest" description="Disordered" evidence="1">
    <location>
        <begin position="35"/>
        <end position="62"/>
    </location>
</feature>
<evidence type="ECO:0000313" key="4">
    <source>
        <dbReference type="Proteomes" id="UP000297245"/>
    </source>
</evidence>
<protein>
    <submittedName>
        <fullName evidence="3">Uncharacterized protein</fullName>
    </submittedName>
</protein>
<gene>
    <name evidence="3" type="ORF">K435DRAFT_47991</name>
</gene>
<feature type="compositionally biased region" description="Gly residues" evidence="1">
    <location>
        <begin position="48"/>
        <end position="59"/>
    </location>
</feature>
<reference evidence="3 4" key="1">
    <citation type="journal article" date="2019" name="Nat. Ecol. Evol.">
        <title>Megaphylogeny resolves global patterns of mushroom evolution.</title>
        <authorList>
            <person name="Varga T."/>
            <person name="Krizsan K."/>
            <person name="Foldi C."/>
            <person name="Dima B."/>
            <person name="Sanchez-Garcia M."/>
            <person name="Sanchez-Ramirez S."/>
            <person name="Szollosi G.J."/>
            <person name="Szarkandi J.G."/>
            <person name="Papp V."/>
            <person name="Albert L."/>
            <person name="Andreopoulos W."/>
            <person name="Angelini C."/>
            <person name="Antonin V."/>
            <person name="Barry K.W."/>
            <person name="Bougher N.L."/>
            <person name="Buchanan P."/>
            <person name="Buyck B."/>
            <person name="Bense V."/>
            <person name="Catcheside P."/>
            <person name="Chovatia M."/>
            <person name="Cooper J."/>
            <person name="Damon W."/>
            <person name="Desjardin D."/>
            <person name="Finy P."/>
            <person name="Geml J."/>
            <person name="Haridas S."/>
            <person name="Hughes K."/>
            <person name="Justo A."/>
            <person name="Karasinski D."/>
            <person name="Kautmanova I."/>
            <person name="Kiss B."/>
            <person name="Kocsube S."/>
            <person name="Kotiranta H."/>
            <person name="LaButti K.M."/>
            <person name="Lechner B.E."/>
            <person name="Liimatainen K."/>
            <person name="Lipzen A."/>
            <person name="Lukacs Z."/>
            <person name="Mihaltcheva S."/>
            <person name="Morgado L.N."/>
            <person name="Niskanen T."/>
            <person name="Noordeloos M.E."/>
            <person name="Ohm R.A."/>
            <person name="Ortiz-Santana B."/>
            <person name="Ovrebo C."/>
            <person name="Racz N."/>
            <person name="Riley R."/>
            <person name="Savchenko A."/>
            <person name="Shiryaev A."/>
            <person name="Soop K."/>
            <person name="Spirin V."/>
            <person name="Szebenyi C."/>
            <person name="Tomsovsky M."/>
            <person name="Tulloss R.E."/>
            <person name="Uehling J."/>
            <person name="Grigoriev I.V."/>
            <person name="Vagvolgyi C."/>
            <person name="Papp T."/>
            <person name="Martin F.M."/>
            <person name="Miettinen O."/>
            <person name="Hibbett D.S."/>
            <person name="Nagy L.G."/>
        </authorList>
    </citation>
    <scope>NUCLEOTIDE SEQUENCE [LARGE SCALE GENOMIC DNA]</scope>
    <source>
        <strain evidence="3 4">CBS 962.96</strain>
    </source>
</reference>
<name>A0A4S8KSN9_DENBC</name>
<evidence type="ECO:0000256" key="1">
    <source>
        <dbReference type="SAM" id="MobiDB-lite"/>
    </source>
</evidence>
<keyword evidence="2" id="KW-1133">Transmembrane helix</keyword>
<keyword evidence="2" id="KW-0472">Membrane</keyword>
<dbReference type="Proteomes" id="UP000297245">
    <property type="component" value="Unassembled WGS sequence"/>
</dbReference>
<proteinExistence type="predicted"/>
<accession>A0A4S8KSN9</accession>
<dbReference type="EMBL" id="ML180146">
    <property type="protein sequence ID" value="THU78713.1"/>
    <property type="molecule type" value="Genomic_DNA"/>
</dbReference>
<feature type="transmembrane region" description="Helical" evidence="2">
    <location>
        <begin position="69"/>
        <end position="87"/>
    </location>
</feature>
<evidence type="ECO:0000256" key="2">
    <source>
        <dbReference type="SAM" id="Phobius"/>
    </source>
</evidence>
<keyword evidence="4" id="KW-1185">Reference proteome</keyword>
<keyword evidence="2" id="KW-0812">Transmembrane</keyword>
<organism evidence="3 4">
    <name type="scientific">Dendrothele bispora (strain CBS 962.96)</name>
    <dbReference type="NCBI Taxonomy" id="1314807"/>
    <lineage>
        <taxon>Eukaryota</taxon>
        <taxon>Fungi</taxon>
        <taxon>Dikarya</taxon>
        <taxon>Basidiomycota</taxon>
        <taxon>Agaricomycotina</taxon>
        <taxon>Agaricomycetes</taxon>
        <taxon>Agaricomycetidae</taxon>
        <taxon>Agaricales</taxon>
        <taxon>Agaricales incertae sedis</taxon>
        <taxon>Dendrothele</taxon>
    </lineage>
</organism>
<evidence type="ECO:0000313" key="3">
    <source>
        <dbReference type="EMBL" id="THU78713.1"/>
    </source>
</evidence>
<dbReference type="AlphaFoldDB" id="A0A4S8KSN9"/>